<gene>
    <name evidence="1" type="ORF">HXO56_07815</name>
</gene>
<protein>
    <submittedName>
        <fullName evidence="1">Uncharacterized protein</fullName>
    </submittedName>
</protein>
<reference evidence="1" key="1">
    <citation type="submission" date="2020-04" db="EMBL/GenBank/DDBJ databases">
        <title>Deep metagenomics examines the oral microbiome during advanced dental caries in children, revealing novel taxa and co-occurrences with host molecules.</title>
        <authorList>
            <person name="Baker J.L."/>
            <person name="Morton J.T."/>
            <person name="Dinis M."/>
            <person name="Alvarez R."/>
            <person name="Tran N.C."/>
            <person name="Knight R."/>
            <person name="Edlund A."/>
        </authorList>
    </citation>
    <scope>NUCLEOTIDE SEQUENCE</scope>
    <source>
        <strain evidence="1">JCVI_47_bin.4</strain>
    </source>
</reference>
<evidence type="ECO:0000313" key="1">
    <source>
        <dbReference type="EMBL" id="MBF1649979.1"/>
    </source>
</evidence>
<comment type="caution">
    <text evidence="1">The sequence shown here is derived from an EMBL/GenBank/DDBJ whole genome shotgun (WGS) entry which is preliminary data.</text>
</comment>
<organism evidence="1 2">
    <name type="scientific">Rothia dentocariosa</name>
    <dbReference type="NCBI Taxonomy" id="2047"/>
    <lineage>
        <taxon>Bacteria</taxon>
        <taxon>Bacillati</taxon>
        <taxon>Actinomycetota</taxon>
        <taxon>Actinomycetes</taxon>
        <taxon>Micrococcales</taxon>
        <taxon>Micrococcaceae</taxon>
        <taxon>Rothia</taxon>
    </lineage>
</organism>
<dbReference type="EMBL" id="JABZXJ010000030">
    <property type="protein sequence ID" value="MBF1649979.1"/>
    <property type="molecule type" value="Genomic_DNA"/>
</dbReference>
<dbReference type="AlphaFoldDB" id="A0A930PHD3"/>
<name>A0A930PHD3_9MICC</name>
<accession>A0A930PHD3</accession>
<dbReference type="Proteomes" id="UP000769484">
    <property type="component" value="Unassembled WGS sequence"/>
</dbReference>
<sequence>MSSYPMMVGQQTSFMQVRGGSTEQVNYSFANRQVQQSATGARRFSFYGRPQTLKDFSATFRVAGKDREKIEMMLMNATYNVNTLSTYYPLTIFPAGAQVENLLTERDSMMLPASVSGGAVLAGGDYAENDDTVFYRDLYTIKSPVRIVEQQPMPFGRQEYNFSAVLSPGSSIQVHWKMEGNKDATYTLESGGADGVFPKRKSIWFVPEANPIHISVTAIKGDIGYPTLTTGRDMKPWAAGKCIQNVALTELSSQRLRGMPGLPPIYDYQCKFIEVGAGRGKVV</sequence>
<evidence type="ECO:0000313" key="2">
    <source>
        <dbReference type="Proteomes" id="UP000769484"/>
    </source>
</evidence>
<proteinExistence type="predicted"/>